<evidence type="ECO:0000259" key="1">
    <source>
        <dbReference type="PROSITE" id="PS50943"/>
    </source>
</evidence>
<dbReference type="PROSITE" id="PS50943">
    <property type="entry name" value="HTH_CROC1"/>
    <property type="match status" value="1"/>
</dbReference>
<keyword evidence="3" id="KW-1185">Reference proteome</keyword>
<gene>
    <name evidence="2" type="ORF">GCM10009830_03070</name>
</gene>
<evidence type="ECO:0000313" key="2">
    <source>
        <dbReference type="EMBL" id="GAA1661301.1"/>
    </source>
</evidence>
<dbReference type="RefSeq" id="WP_344480901.1">
    <property type="nucleotide sequence ID" value="NZ_BAAAQF010000002.1"/>
</dbReference>
<proteinExistence type="predicted"/>
<dbReference type="Gene3D" id="1.10.260.40">
    <property type="entry name" value="lambda repressor-like DNA-binding domains"/>
    <property type="match status" value="1"/>
</dbReference>
<organism evidence="2 3">
    <name type="scientific">Glycomyces endophyticus</name>
    <dbReference type="NCBI Taxonomy" id="480996"/>
    <lineage>
        <taxon>Bacteria</taxon>
        <taxon>Bacillati</taxon>
        <taxon>Actinomycetota</taxon>
        <taxon>Actinomycetes</taxon>
        <taxon>Glycomycetales</taxon>
        <taxon>Glycomycetaceae</taxon>
        <taxon>Glycomyces</taxon>
    </lineage>
</organism>
<evidence type="ECO:0000313" key="3">
    <source>
        <dbReference type="Proteomes" id="UP001499851"/>
    </source>
</evidence>
<dbReference type="EMBL" id="BAAAQF010000002">
    <property type="protein sequence ID" value="GAA1661301.1"/>
    <property type="molecule type" value="Genomic_DNA"/>
</dbReference>
<dbReference type="Pfam" id="PF01381">
    <property type="entry name" value="HTH_3"/>
    <property type="match status" value="1"/>
</dbReference>
<dbReference type="Pfam" id="PF19054">
    <property type="entry name" value="DUF5753"/>
    <property type="match status" value="1"/>
</dbReference>
<comment type="caution">
    <text evidence="2">The sequence shown here is derived from an EMBL/GenBank/DDBJ whole genome shotgun (WGS) entry which is preliminary data.</text>
</comment>
<feature type="domain" description="HTH cro/C1-type" evidence="1">
    <location>
        <begin position="19"/>
        <end position="68"/>
    </location>
</feature>
<dbReference type="InterPro" id="IPR043917">
    <property type="entry name" value="DUF5753"/>
</dbReference>
<dbReference type="InterPro" id="IPR001387">
    <property type="entry name" value="Cro/C1-type_HTH"/>
</dbReference>
<protein>
    <recommendedName>
        <fullName evidence="1">HTH cro/C1-type domain-containing protein</fullName>
    </recommendedName>
</protein>
<dbReference type="Proteomes" id="UP001499851">
    <property type="component" value="Unassembled WGS sequence"/>
</dbReference>
<name>A0ABN2FWZ4_9ACTN</name>
<accession>A0ABN2FWZ4</accession>
<dbReference type="SUPFAM" id="SSF47413">
    <property type="entry name" value="lambda repressor-like DNA-binding domains"/>
    <property type="match status" value="1"/>
</dbReference>
<sequence length="279" mass="32727">MTESKLAKWFPGRVVWLGRTRKKLTQSDVGKFLGKNYQTVAKMEWGKSCPSVGDCYALADQLELSEELRDYMIEIARNEAQQNFQTNRRFNALCLQMAERFMGEICKWEPYLLPGIVQTRAYHFKFVGRTQDYTDIQLNRGWKFKVERYESLLARTDQPKIVILISETALHNLRYLNETDRQEQLDRLRYLDALPNWEIRIVSALHPEGATAFDRYRAAGAEFGGPTFVYTEVWDDTYCIEETTRIGRYDGLWKTLLGKSITLKEHFDDRRDSLAQEHP</sequence>
<dbReference type="InterPro" id="IPR010982">
    <property type="entry name" value="Lambda_DNA-bd_dom_sf"/>
</dbReference>
<reference evidence="2 3" key="1">
    <citation type="journal article" date="2019" name="Int. J. Syst. Evol. Microbiol.">
        <title>The Global Catalogue of Microorganisms (GCM) 10K type strain sequencing project: providing services to taxonomists for standard genome sequencing and annotation.</title>
        <authorList>
            <consortium name="The Broad Institute Genomics Platform"/>
            <consortium name="The Broad Institute Genome Sequencing Center for Infectious Disease"/>
            <person name="Wu L."/>
            <person name="Ma J."/>
        </authorList>
    </citation>
    <scope>NUCLEOTIDE SEQUENCE [LARGE SCALE GENOMIC DNA]</scope>
    <source>
        <strain evidence="2 3">JCM 16001</strain>
    </source>
</reference>
<dbReference type="CDD" id="cd00093">
    <property type="entry name" value="HTH_XRE"/>
    <property type="match status" value="1"/>
</dbReference>